<feature type="domain" description="SWIM-type" evidence="2">
    <location>
        <begin position="44"/>
        <end position="82"/>
    </location>
</feature>
<keyword evidence="1" id="KW-0862">Zinc</keyword>
<keyword evidence="1" id="KW-0863">Zinc-finger</keyword>
<keyword evidence="4" id="KW-1185">Reference proteome</keyword>
<comment type="caution">
    <text evidence="3">The sequence shown here is derived from an EMBL/GenBank/DDBJ whole genome shotgun (WGS) entry which is preliminary data.</text>
</comment>
<dbReference type="PROSITE" id="PS50966">
    <property type="entry name" value="ZF_SWIM"/>
    <property type="match status" value="1"/>
</dbReference>
<dbReference type="Pfam" id="PF04434">
    <property type="entry name" value="SWIM"/>
    <property type="match status" value="1"/>
</dbReference>
<evidence type="ECO:0000256" key="1">
    <source>
        <dbReference type="PROSITE-ProRule" id="PRU00325"/>
    </source>
</evidence>
<organism evidence="3 4">
    <name type="scientific">Fusibacter paucivorans</name>
    <dbReference type="NCBI Taxonomy" id="76009"/>
    <lineage>
        <taxon>Bacteria</taxon>
        <taxon>Bacillati</taxon>
        <taxon>Bacillota</taxon>
        <taxon>Clostridia</taxon>
        <taxon>Eubacteriales</taxon>
        <taxon>Eubacteriales Family XII. Incertae Sedis</taxon>
        <taxon>Fusibacter</taxon>
    </lineage>
</organism>
<evidence type="ECO:0000313" key="3">
    <source>
        <dbReference type="EMBL" id="MBS7528089.1"/>
    </source>
</evidence>
<dbReference type="EMBL" id="JAHBCL010000031">
    <property type="protein sequence ID" value="MBS7528089.1"/>
    <property type="molecule type" value="Genomic_DNA"/>
</dbReference>
<name>A0ABS5PSE9_9FIRM</name>
<evidence type="ECO:0000313" key="4">
    <source>
        <dbReference type="Proteomes" id="UP000746471"/>
    </source>
</evidence>
<accession>A0ABS5PSE9</accession>
<keyword evidence="1" id="KW-0479">Metal-binding</keyword>
<dbReference type="RefSeq" id="WP_213237951.1">
    <property type="nucleotide sequence ID" value="NZ_JAHBCL010000031.1"/>
</dbReference>
<sequence>MNWQKMFQKHILDRGYDYYCEGAVESFEIQDGIISAAVYGSEDYEVEIQVEDGMVLSMDCSCPYAGSGNFCKHMAAVLYEWDSEFQDEHQEMLDIQKVVNTSVKDEVIVAVTNADVGRLKTFLVEMLAADEKMFLQFKQYMKMALSPKDLDRYKEQVDTIIDQYTDRHGFINYNEANRLIDELYELLEAHVEMMITNHENISAFELTSYVFVTISQVDMDDSSGCLSVLAAYCNEIWQKLINQSDFETKKAFFKWFVEHLDGSIVDYMESYLENMLMTFFEEPFFIQEKLKLTDQKVHDNEVSNSDSWYQQHRAGYWAQQHMGLMEKTHCNASEIKAYAKAHWRLSDVREVYIEHCIKSGNDHEAICVLKESYQMDSAYRGLLHRYSIKLKNLYQKTNNQEAYKAQLWQLVLKDSPAELDYFRELKGLYRHETWLEMREHIFNELPKYANIEPLLIEENLFDRLLTRVLQTNGLYMLGAYEASLIALYPQEILEKYALEVNKMAVHTGGRKHYQQLVSILRHMNTLDGGKAMVDEIVKRWRFAYANRPAMMDELNKRTL</sequence>
<dbReference type="Proteomes" id="UP000746471">
    <property type="component" value="Unassembled WGS sequence"/>
</dbReference>
<gene>
    <name evidence="3" type="ORF">KHM83_15490</name>
</gene>
<evidence type="ECO:0000259" key="2">
    <source>
        <dbReference type="PROSITE" id="PS50966"/>
    </source>
</evidence>
<protein>
    <submittedName>
        <fullName evidence="3">SWIM zinc finger family protein</fullName>
    </submittedName>
</protein>
<dbReference type="InterPro" id="IPR007527">
    <property type="entry name" value="Znf_SWIM"/>
</dbReference>
<reference evidence="3 4" key="1">
    <citation type="submission" date="2021-05" db="EMBL/GenBank/DDBJ databases">
        <title>Fusibacter ferrireducens sp. nov., an anaerobic, sulfur- and Fe-reducing bacterium isolated from the mangrove sediment.</title>
        <authorList>
            <person name="Qiu D."/>
        </authorList>
    </citation>
    <scope>NUCLEOTIDE SEQUENCE [LARGE SCALE GENOMIC DNA]</scope>
    <source>
        <strain evidence="3 4">DSM 12116</strain>
    </source>
</reference>
<proteinExistence type="predicted"/>